<accession>A0A3L6QZT2</accession>
<dbReference type="EMBL" id="PQIB02000010">
    <property type="protein sequence ID" value="RLM92218.1"/>
    <property type="molecule type" value="Genomic_DNA"/>
</dbReference>
<keyword evidence="3" id="KW-1185">Reference proteome</keyword>
<evidence type="ECO:0000313" key="3">
    <source>
        <dbReference type="Proteomes" id="UP000275267"/>
    </source>
</evidence>
<evidence type="ECO:0000313" key="2">
    <source>
        <dbReference type="EMBL" id="RLM92218.1"/>
    </source>
</evidence>
<comment type="caution">
    <text evidence="2">The sequence shown here is derived from an EMBL/GenBank/DDBJ whole genome shotgun (WGS) entry which is preliminary data.</text>
</comment>
<evidence type="ECO:0000256" key="1">
    <source>
        <dbReference type="SAM" id="MobiDB-lite"/>
    </source>
</evidence>
<dbReference type="AlphaFoldDB" id="A0A3L6QZT2"/>
<feature type="compositionally biased region" description="Polar residues" evidence="1">
    <location>
        <begin position="100"/>
        <end position="112"/>
    </location>
</feature>
<dbReference type="Proteomes" id="UP000275267">
    <property type="component" value="Unassembled WGS sequence"/>
</dbReference>
<feature type="region of interest" description="Disordered" evidence="1">
    <location>
        <begin position="84"/>
        <end position="112"/>
    </location>
</feature>
<reference evidence="3" key="1">
    <citation type="journal article" date="2019" name="Nat. Commun.">
        <title>The genome of broomcorn millet.</title>
        <authorList>
            <person name="Zou C."/>
            <person name="Miki D."/>
            <person name="Li D."/>
            <person name="Tang Q."/>
            <person name="Xiao L."/>
            <person name="Rajput S."/>
            <person name="Deng P."/>
            <person name="Jia W."/>
            <person name="Huang R."/>
            <person name="Zhang M."/>
            <person name="Sun Y."/>
            <person name="Hu J."/>
            <person name="Fu X."/>
            <person name="Schnable P.S."/>
            <person name="Li F."/>
            <person name="Zhang H."/>
            <person name="Feng B."/>
            <person name="Zhu X."/>
            <person name="Liu R."/>
            <person name="Schnable J.C."/>
            <person name="Zhu J.-K."/>
            <person name="Zhang H."/>
        </authorList>
    </citation>
    <scope>NUCLEOTIDE SEQUENCE [LARGE SCALE GENOMIC DNA]</scope>
</reference>
<sequence length="112" mass="12663">MLLQVVENQQKPLRRGCAGSEVLEQNRTEFSRVADRNCKREIPHESRANIIVVHRNAQRIKHTNGEINSKASSSQMGQIILISVATRTNHPTHERDSRVSTRGITPPDTTTR</sequence>
<gene>
    <name evidence="2" type="ORF">C2845_PM08G16150</name>
</gene>
<protein>
    <submittedName>
        <fullName evidence="2">Uncharacterized protein</fullName>
    </submittedName>
</protein>
<proteinExistence type="predicted"/>
<name>A0A3L6QZT2_PANMI</name>
<organism evidence="2 3">
    <name type="scientific">Panicum miliaceum</name>
    <name type="common">Proso millet</name>
    <name type="synonym">Broomcorn millet</name>
    <dbReference type="NCBI Taxonomy" id="4540"/>
    <lineage>
        <taxon>Eukaryota</taxon>
        <taxon>Viridiplantae</taxon>
        <taxon>Streptophyta</taxon>
        <taxon>Embryophyta</taxon>
        <taxon>Tracheophyta</taxon>
        <taxon>Spermatophyta</taxon>
        <taxon>Magnoliopsida</taxon>
        <taxon>Liliopsida</taxon>
        <taxon>Poales</taxon>
        <taxon>Poaceae</taxon>
        <taxon>PACMAD clade</taxon>
        <taxon>Panicoideae</taxon>
        <taxon>Panicodae</taxon>
        <taxon>Paniceae</taxon>
        <taxon>Panicinae</taxon>
        <taxon>Panicum</taxon>
        <taxon>Panicum sect. Panicum</taxon>
    </lineage>
</organism>